<comment type="catalytic activity">
    <reaction evidence="6">
        <text>3-phenylpyruvate = enol-phenylpyruvate</text>
        <dbReference type="Rhea" id="RHEA:17097"/>
        <dbReference type="ChEBI" id="CHEBI:16815"/>
        <dbReference type="ChEBI" id="CHEBI:18005"/>
        <dbReference type="EC" id="5.3.2.1"/>
    </reaction>
</comment>
<comment type="similarity">
    <text evidence="2">Belongs to the MIF family.</text>
</comment>
<evidence type="ECO:0000256" key="2">
    <source>
        <dbReference type="ARBA" id="ARBA00005851"/>
    </source>
</evidence>
<dbReference type="SUPFAM" id="SSF55331">
    <property type="entry name" value="Tautomerase/MIF"/>
    <property type="match status" value="1"/>
</dbReference>
<keyword evidence="5" id="KW-0413">Isomerase</keyword>
<keyword evidence="4" id="KW-0964">Secreted</keyword>
<dbReference type="GO" id="GO:0050178">
    <property type="term" value="F:phenylpyruvate tautomerase activity"/>
    <property type="evidence" value="ECO:0007669"/>
    <property type="project" value="UniProtKB-EC"/>
</dbReference>
<evidence type="ECO:0000256" key="5">
    <source>
        <dbReference type="ARBA" id="ARBA00023235"/>
    </source>
</evidence>
<dbReference type="Pfam" id="PF01187">
    <property type="entry name" value="MIF"/>
    <property type="match status" value="1"/>
</dbReference>
<protein>
    <recommendedName>
        <fullName evidence="12">L-dopachrome isomerase</fullName>
        <ecNumber evidence="9">5.3.2.1</ecNumber>
        <ecNumber evidence="8">5.3.3.12</ecNumber>
    </recommendedName>
    <alternativeName>
        <fullName evidence="10">L-dopachrome tautomerase</fullName>
    </alternativeName>
    <alternativeName>
        <fullName evidence="11">Phenylpyruvate tautomerase</fullName>
    </alternativeName>
</protein>
<comment type="subcellular location">
    <subcellularLocation>
        <location evidence="1">Secreted</location>
    </subcellularLocation>
</comment>
<dbReference type="PANTHER" id="PTHR11954">
    <property type="entry name" value="D-DOPACHROME DECARBOXYLASE"/>
    <property type="match status" value="1"/>
</dbReference>
<evidence type="ECO:0000256" key="6">
    <source>
        <dbReference type="ARBA" id="ARBA00036735"/>
    </source>
</evidence>
<dbReference type="PANTHER" id="PTHR11954:SF6">
    <property type="entry name" value="MACROPHAGE MIGRATION INHIBITORY FACTOR"/>
    <property type="match status" value="1"/>
</dbReference>
<reference evidence="14 15" key="1">
    <citation type="journal article" date="2018" name="Nat. Ecol. Evol.">
        <title>Pezizomycetes genomes reveal the molecular basis of ectomycorrhizal truffle lifestyle.</title>
        <authorList>
            <person name="Murat C."/>
            <person name="Payen T."/>
            <person name="Noel B."/>
            <person name="Kuo A."/>
            <person name="Morin E."/>
            <person name="Chen J."/>
            <person name="Kohler A."/>
            <person name="Krizsan K."/>
            <person name="Balestrini R."/>
            <person name="Da Silva C."/>
            <person name="Montanini B."/>
            <person name="Hainaut M."/>
            <person name="Levati E."/>
            <person name="Barry K.W."/>
            <person name="Belfiori B."/>
            <person name="Cichocki N."/>
            <person name="Clum A."/>
            <person name="Dockter R.B."/>
            <person name="Fauchery L."/>
            <person name="Guy J."/>
            <person name="Iotti M."/>
            <person name="Le Tacon F."/>
            <person name="Lindquist E.A."/>
            <person name="Lipzen A."/>
            <person name="Malagnac F."/>
            <person name="Mello A."/>
            <person name="Molinier V."/>
            <person name="Miyauchi S."/>
            <person name="Poulain J."/>
            <person name="Riccioni C."/>
            <person name="Rubini A."/>
            <person name="Sitrit Y."/>
            <person name="Splivallo R."/>
            <person name="Traeger S."/>
            <person name="Wang M."/>
            <person name="Zifcakova L."/>
            <person name="Wipf D."/>
            <person name="Zambonelli A."/>
            <person name="Paolocci F."/>
            <person name="Nowrousian M."/>
            <person name="Ottonello S."/>
            <person name="Baldrian P."/>
            <person name="Spatafora J.W."/>
            <person name="Henrissat B."/>
            <person name="Nagy L.G."/>
            <person name="Aury J.M."/>
            <person name="Wincker P."/>
            <person name="Grigoriev I.V."/>
            <person name="Bonfante P."/>
            <person name="Martin F.M."/>
        </authorList>
    </citation>
    <scope>NUCLEOTIDE SEQUENCE [LARGE SCALE GENOMIC DNA]</scope>
    <source>
        <strain evidence="14 15">CCBAS932</strain>
    </source>
</reference>
<dbReference type="STRING" id="1392247.A0A3N4KTB6"/>
<evidence type="ECO:0000256" key="13">
    <source>
        <dbReference type="SAM" id="MobiDB-lite"/>
    </source>
</evidence>
<dbReference type="InParanoid" id="A0A3N4KTB6"/>
<dbReference type="InterPro" id="IPR001398">
    <property type="entry name" value="Macrophage_inhib_fac"/>
</dbReference>
<dbReference type="AlphaFoldDB" id="A0A3N4KTB6"/>
<keyword evidence="15" id="KW-1185">Reference proteome</keyword>
<evidence type="ECO:0000256" key="11">
    <source>
        <dbReference type="ARBA" id="ARBA00041912"/>
    </source>
</evidence>
<evidence type="ECO:0000313" key="14">
    <source>
        <dbReference type="EMBL" id="RPB13756.1"/>
    </source>
</evidence>
<dbReference type="EC" id="5.3.3.12" evidence="8"/>
<comment type="catalytic activity">
    <reaction evidence="7">
        <text>L-dopachrome = 5,6-dihydroxyindole-2-carboxylate</text>
        <dbReference type="Rhea" id="RHEA:13041"/>
        <dbReference type="ChEBI" id="CHEBI:16875"/>
        <dbReference type="ChEBI" id="CHEBI:57509"/>
        <dbReference type="EC" id="5.3.3.12"/>
    </reaction>
</comment>
<gene>
    <name evidence="14" type="ORF">P167DRAFT_534750</name>
</gene>
<evidence type="ECO:0000256" key="8">
    <source>
        <dbReference type="ARBA" id="ARBA00038932"/>
    </source>
</evidence>
<keyword evidence="3" id="KW-0202">Cytokine</keyword>
<dbReference type="InterPro" id="IPR014347">
    <property type="entry name" value="Tautomerase/MIF_sf"/>
</dbReference>
<evidence type="ECO:0000256" key="1">
    <source>
        <dbReference type="ARBA" id="ARBA00004613"/>
    </source>
</evidence>
<organism evidence="14 15">
    <name type="scientific">Morchella conica CCBAS932</name>
    <dbReference type="NCBI Taxonomy" id="1392247"/>
    <lineage>
        <taxon>Eukaryota</taxon>
        <taxon>Fungi</taxon>
        <taxon>Dikarya</taxon>
        <taxon>Ascomycota</taxon>
        <taxon>Pezizomycotina</taxon>
        <taxon>Pezizomycetes</taxon>
        <taxon>Pezizales</taxon>
        <taxon>Morchellaceae</taxon>
        <taxon>Morchella</taxon>
    </lineage>
</organism>
<feature type="region of interest" description="Disordered" evidence="13">
    <location>
        <begin position="110"/>
        <end position="131"/>
    </location>
</feature>
<name>A0A3N4KTB6_9PEZI</name>
<evidence type="ECO:0000256" key="12">
    <source>
        <dbReference type="ARBA" id="ARBA00042730"/>
    </source>
</evidence>
<evidence type="ECO:0000256" key="4">
    <source>
        <dbReference type="ARBA" id="ARBA00022525"/>
    </source>
</evidence>
<evidence type="ECO:0000256" key="10">
    <source>
        <dbReference type="ARBA" id="ARBA00041631"/>
    </source>
</evidence>
<evidence type="ECO:0000256" key="9">
    <source>
        <dbReference type="ARBA" id="ARBA00039086"/>
    </source>
</evidence>
<evidence type="ECO:0000256" key="7">
    <source>
        <dbReference type="ARBA" id="ARBA00036823"/>
    </source>
</evidence>
<dbReference type="GO" id="GO:0005576">
    <property type="term" value="C:extracellular region"/>
    <property type="evidence" value="ECO:0007669"/>
    <property type="project" value="UniProtKB-SubCell"/>
</dbReference>
<feature type="non-terminal residue" evidence="14">
    <location>
        <position position="131"/>
    </location>
</feature>
<dbReference type="Gene3D" id="3.30.429.10">
    <property type="entry name" value="Macrophage Migration Inhibitory Factor"/>
    <property type="match status" value="1"/>
</dbReference>
<evidence type="ECO:0000256" key="3">
    <source>
        <dbReference type="ARBA" id="ARBA00022514"/>
    </source>
</evidence>
<dbReference type="EMBL" id="ML119121">
    <property type="protein sequence ID" value="RPB13756.1"/>
    <property type="molecule type" value="Genomic_DNA"/>
</dbReference>
<proteinExistence type="inferred from homology"/>
<dbReference type="GO" id="GO:0004167">
    <property type="term" value="F:dopachrome isomerase activity"/>
    <property type="evidence" value="ECO:0007669"/>
    <property type="project" value="UniProtKB-EC"/>
</dbReference>
<accession>A0A3N4KTB6</accession>
<dbReference type="EC" id="5.3.2.1" evidence="9"/>
<feature type="compositionally biased region" description="Basic residues" evidence="13">
    <location>
        <begin position="116"/>
        <end position="131"/>
    </location>
</feature>
<evidence type="ECO:0000313" key="15">
    <source>
        <dbReference type="Proteomes" id="UP000277580"/>
    </source>
</evidence>
<dbReference type="OrthoDB" id="255819at2759"/>
<dbReference type="Proteomes" id="UP000277580">
    <property type="component" value="Unassembled WGS sequence"/>
</dbReference>
<sequence>MIAKRYGRTEETVCVSIDHSACMVMGGTFDGSYMLTITSLSMISPTCNKRNAALISEWINNNLGVVGTRGYIRFVDPDFANYATGGTTMLDLMEREELTRTGAAEKAGIIRDKSVKRSMSRHRSKKERTSY</sequence>